<dbReference type="SUPFAM" id="SSF53041">
    <property type="entry name" value="Resolvase-like"/>
    <property type="match status" value="1"/>
</dbReference>
<gene>
    <name evidence="3" type="ORF">Ctaglu_47030</name>
</gene>
<sequence length="518" mass="60354">MPTIPNEQLKNIIKDVAIYLRKSRGVEEDLQKHRTALEELCKVKGWRYTEYSEIGTSDSIDLRPKMLQLLKDVENEMYDAVVIIDIDRLSRGDGEEQARIKNILRRSGTLIVTPNKIYDLEDDSDDMYSDFEGFIARAEYKQIKKRLKRGKKQGARRGDWTNGTPPFPYVYQEWYDEKTRELFKNEKGLVINKDNYDTYRFLLEKVIVGRLTPNELAWELNRKAILSPRGGRWHGATIQRILVDETHLGKIISNKSAGDGHAIKRSKDSKDLVYFHKDEWIVVENCHEAVKTQEEHDKVILFFGRETKTPRRKGTNIYPLSGLMKCSRCGHTLVINYRADRTSKEYVKPCWYQDAIGTKCGNSGSDSSIVHEQIMIQLDMYREALEKALNDDGGENDSVLRDIKMILTEIAKLEKKIIRIDELVEDEYYTLPEAKKRKADLKTLLDEAETKLNLYQLKLNDNAKMTNTERISIIDKFKEAITQENLTPKEINKLYKSIISHIVWDRKKDDYLVEVNFL</sequence>
<dbReference type="GO" id="GO:0000150">
    <property type="term" value="F:DNA strand exchange activity"/>
    <property type="evidence" value="ECO:0007669"/>
    <property type="project" value="InterPro"/>
</dbReference>
<organism evidence="3 4">
    <name type="scientific">Clostridium tagluense</name>
    <dbReference type="NCBI Taxonomy" id="360422"/>
    <lineage>
        <taxon>Bacteria</taxon>
        <taxon>Bacillati</taxon>
        <taxon>Bacillota</taxon>
        <taxon>Clostridia</taxon>
        <taxon>Eubacteriales</taxon>
        <taxon>Clostridiaceae</taxon>
        <taxon>Clostridium</taxon>
    </lineage>
</organism>
<feature type="coiled-coil region" evidence="1">
    <location>
        <begin position="371"/>
        <end position="458"/>
    </location>
</feature>
<dbReference type="Gene3D" id="3.90.1750.20">
    <property type="entry name" value="Putative Large Serine Recombinase, Chain B, Domain 2"/>
    <property type="match status" value="1"/>
</dbReference>
<dbReference type="Pfam" id="PF07508">
    <property type="entry name" value="Recombinase"/>
    <property type="match status" value="1"/>
</dbReference>
<dbReference type="InterPro" id="IPR036162">
    <property type="entry name" value="Resolvase-like_N_sf"/>
</dbReference>
<dbReference type="GO" id="GO:0003677">
    <property type="term" value="F:DNA binding"/>
    <property type="evidence" value="ECO:0007669"/>
    <property type="project" value="InterPro"/>
</dbReference>
<dbReference type="PANTHER" id="PTHR30461:SF23">
    <property type="entry name" value="DNA RECOMBINASE-RELATED"/>
    <property type="match status" value="1"/>
</dbReference>
<dbReference type="InterPro" id="IPR050639">
    <property type="entry name" value="SSR_resolvase"/>
</dbReference>
<dbReference type="Gene3D" id="3.40.50.1390">
    <property type="entry name" value="Resolvase, N-terminal catalytic domain"/>
    <property type="match status" value="1"/>
</dbReference>
<dbReference type="OrthoDB" id="65783at2"/>
<keyword evidence="4" id="KW-1185">Reference proteome</keyword>
<evidence type="ECO:0000259" key="2">
    <source>
        <dbReference type="PROSITE" id="PS51736"/>
    </source>
</evidence>
<dbReference type="CDD" id="cd00338">
    <property type="entry name" value="Ser_Recombinase"/>
    <property type="match status" value="1"/>
</dbReference>
<dbReference type="EMBL" id="BHYK01000055">
    <property type="protein sequence ID" value="GCD13080.1"/>
    <property type="molecule type" value="Genomic_DNA"/>
</dbReference>
<feature type="domain" description="Resolvase/invertase-type recombinase catalytic" evidence="2">
    <location>
        <begin position="15"/>
        <end position="158"/>
    </location>
</feature>
<dbReference type="AlphaFoldDB" id="A0A401UU53"/>
<reference evidence="3 4" key="1">
    <citation type="submission" date="2018-11" db="EMBL/GenBank/DDBJ databases">
        <title>Genome sequencing and assembly of Clostridium tagluense strain A121.</title>
        <authorList>
            <person name="Murakami T."/>
            <person name="Segawa T."/>
            <person name="Shcherbakova V.A."/>
            <person name="Mori H."/>
            <person name="Yoshimura Y."/>
        </authorList>
    </citation>
    <scope>NUCLEOTIDE SEQUENCE [LARGE SCALE GENOMIC DNA]</scope>
    <source>
        <strain evidence="3 4">A121</strain>
    </source>
</reference>
<accession>A0A401UU53</accession>
<evidence type="ECO:0000313" key="3">
    <source>
        <dbReference type="EMBL" id="GCD13080.1"/>
    </source>
</evidence>
<comment type="caution">
    <text evidence="3">The sequence shown here is derived from an EMBL/GenBank/DDBJ whole genome shotgun (WGS) entry which is preliminary data.</text>
</comment>
<dbReference type="PROSITE" id="PS51736">
    <property type="entry name" value="RECOMBINASES_3"/>
    <property type="match status" value="1"/>
</dbReference>
<evidence type="ECO:0000256" key="1">
    <source>
        <dbReference type="SAM" id="Coils"/>
    </source>
</evidence>
<dbReference type="RefSeq" id="WP_125006304.1">
    <property type="nucleotide sequence ID" value="NZ_BHYK01000055.1"/>
</dbReference>
<proteinExistence type="predicted"/>
<dbReference type="Pfam" id="PF00239">
    <property type="entry name" value="Resolvase"/>
    <property type="match status" value="1"/>
</dbReference>
<dbReference type="InterPro" id="IPR011109">
    <property type="entry name" value="DNA_bind_recombinase_dom"/>
</dbReference>
<dbReference type="SMART" id="SM00857">
    <property type="entry name" value="Resolvase"/>
    <property type="match status" value="1"/>
</dbReference>
<name>A0A401UU53_9CLOT</name>
<dbReference type="InterPro" id="IPR038109">
    <property type="entry name" value="DNA_bind_recomb_sf"/>
</dbReference>
<keyword evidence="1" id="KW-0175">Coiled coil</keyword>
<dbReference type="Proteomes" id="UP000287872">
    <property type="component" value="Unassembled WGS sequence"/>
</dbReference>
<dbReference type="InterPro" id="IPR006119">
    <property type="entry name" value="Resolv_N"/>
</dbReference>
<evidence type="ECO:0000313" key="4">
    <source>
        <dbReference type="Proteomes" id="UP000287872"/>
    </source>
</evidence>
<protein>
    <submittedName>
        <fullName evidence="3">Serine recombinase</fullName>
    </submittedName>
</protein>
<dbReference type="PANTHER" id="PTHR30461">
    <property type="entry name" value="DNA-INVERTASE FROM LAMBDOID PROPHAGE"/>
    <property type="match status" value="1"/>
</dbReference>